<dbReference type="VEuPathDB" id="FungiDB:CIMG_12804"/>
<proteinExistence type="predicted"/>
<name>J3KIE6_COCIM</name>
<protein>
    <submittedName>
        <fullName evidence="2">Uncharacterized protein</fullName>
    </submittedName>
</protein>
<accession>J3KIE6</accession>
<keyword evidence="3" id="KW-1185">Reference proteome</keyword>
<gene>
    <name evidence="2" type="ORF">CIMG_12804</name>
</gene>
<feature type="region of interest" description="Disordered" evidence="1">
    <location>
        <begin position="1"/>
        <end position="23"/>
    </location>
</feature>
<evidence type="ECO:0000313" key="3">
    <source>
        <dbReference type="Proteomes" id="UP000001261"/>
    </source>
</evidence>
<sequence>MKPENGHVEHQSTANRGEKDPPMGCSDAFLVWNGKWFIRDFSFPPTAFCCCNLEMNAGDQRVNQRILHKT</sequence>
<dbReference type="GeneID" id="24164431"/>
<dbReference type="EMBL" id="GG704911">
    <property type="protein sequence ID" value="EAS35737.3"/>
    <property type="molecule type" value="Genomic_DNA"/>
</dbReference>
<reference evidence="3" key="2">
    <citation type="journal article" date="2010" name="Genome Res.">
        <title>Population genomic sequencing of Coccidioides fungi reveals recent hybridization and transposon control.</title>
        <authorList>
            <person name="Neafsey D.E."/>
            <person name="Barker B.M."/>
            <person name="Sharpton T.J."/>
            <person name="Stajich J.E."/>
            <person name="Park D.J."/>
            <person name="Whiston E."/>
            <person name="Hung C.-Y."/>
            <person name="McMahan C."/>
            <person name="White J."/>
            <person name="Sykes S."/>
            <person name="Heiman D."/>
            <person name="Young S."/>
            <person name="Zeng Q."/>
            <person name="Abouelleil A."/>
            <person name="Aftuck L."/>
            <person name="Bessette D."/>
            <person name="Brown A."/>
            <person name="FitzGerald M."/>
            <person name="Lui A."/>
            <person name="Macdonald J.P."/>
            <person name="Priest M."/>
            <person name="Orbach M.J."/>
            <person name="Galgiani J.N."/>
            <person name="Kirkland T.N."/>
            <person name="Cole G.T."/>
            <person name="Birren B.W."/>
            <person name="Henn M.R."/>
            <person name="Taylor J.W."/>
            <person name="Rounsley S.D."/>
        </authorList>
    </citation>
    <scope>GENOME REANNOTATION</scope>
    <source>
        <strain evidence="3">RS</strain>
    </source>
</reference>
<dbReference type="RefSeq" id="XP_001247320.2">
    <property type="nucleotide sequence ID" value="XM_001247319.2"/>
</dbReference>
<evidence type="ECO:0000256" key="1">
    <source>
        <dbReference type="SAM" id="MobiDB-lite"/>
    </source>
</evidence>
<organism evidence="2 3">
    <name type="scientific">Coccidioides immitis (strain RS)</name>
    <name type="common">Valley fever fungus</name>
    <dbReference type="NCBI Taxonomy" id="246410"/>
    <lineage>
        <taxon>Eukaryota</taxon>
        <taxon>Fungi</taxon>
        <taxon>Dikarya</taxon>
        <taxon>Ascomycota</taxon>
        <taxon>Pezizomycotina</taxon>
        <taxon>Eurotiomycetes</taxon>
        <taxon>Eurotiomycetidae</taxon>
        <taxon>Onygenales</taxon>
        <taxon>Onygenaceae</taxon>
        <taxon>Coccidioides</taxon>
    </lineage>
</organism>
<dbReference type="Proteomes" id="UP000001261">
    <property type="component" value="Unassembled WGS sequence"/>
</dbReference>
<feature type="compositionally biased region" description="Basic and acidic residues" evidence="1">
    <location>
        <begin position="1"/>
        <end position="21"/>
    </location>
</feature>
<reference evidence="3" key="1">
    <citation type="journal article" date="2009" name="Genome Res.">
        <title>Comparative genomic analyses of the human fungal pathogens Coccidioides and their relatives.</title>
        <authorList>
            <person name="Sharpton T.J."/>
            <person name="Stajich J.E."/>
            <person name="Rounsley S.D."/>
            <person name="Gardner M.J."/>
            <person name="Wortman J.R."/>
            <person name="Jordar V.S."/>
            <person name="Maiti R."/>
            <person name="Kodira C.D."/>
            <person name="Neafsey D.E."/>
            <person name="Zeng Q."/>
            <person name="Hung C.-Y."/>
            <person name="McMahan C."/>
            <person name="Muszewska A."/>
            <person name="Grynberg M."/>
            <person name="Mandel M.A."/>
            <person name="Kellner E.M."/>
            <person name="Barker B.M."/>
            <person name="Galgiani J.N."/>
            <person name="Orbach M.J."/>
            <person name="Kirkland T.N."/>
            <person name="Cole G.T."/>
            <person name="Henn M.R."/>
            <person name="Birren B.W."/>
            <person name="Taylor J.W."/>
        </authorList>
    </citation>
    <scope>NUCLEOTIDE SEQUENCE [LARGE SCALE GENOMIC DNA]</scope>
    <source>
        <strain evidence="3">RS</strain>
    </source>
</reference>
<dbReference type="KEGG" id="cim:CIMG_12804"/>
<dbReference type="AlphaFoldDB" id="J3KIE6"/>
<evidence type="ECO:0000313" key="2">
    <source>
        <dbReference type="EMBL" id="EAS35737.3"/>
    </source>
</evidence>
<dbReference type="InParanoid" id="J3KIE6"/>